<dbReference type="RefSeq" id="WP_015408786.1">
    <property type="nucleotide sequence ID" value="NC_020388.1"/>
</dbReference>
<dbReference type="GO" id="GO:0031412">
    <property type="term" value="P:gas vesicle organization"/>
    <property type="evidence" value="ECO:0007669"/>
    <property type="project" value="InterPro"/>
</dbReference>
<evidence type="ECO:0000256" key="2">
    <source>
        <dbReference type="ARBA" id="ARBA00035108"/>
    </source>
</evidence>
<feature type="region of interest" description="Disordered" evidence="4">
    <location>
        <begin position="209"/>
        <end position="233"/>
    </location>
</feature>
<dbReference type="OrthoDB" id="350702at2157"/>
<keyword evidence="1" id="KW-0304">Gas vesicle</keyword>
<name>M1XPN3_NATM8</name>
<dbReference type="GeneID" id="14652618"/>
<evidence type="ECO:0000256" key="1">
    <source>
        <dbReference type="ARBA" id="ARBA00022987"/>
    </source>
</evidence>
<feature type="region of interest" description="Disordered" evidence="4">
    <location>
        <begin position="1"/>
        <end position="20"/>
    </location>
</feature>
<evidence type="ECO:0000256" key="3">
    <source>
        <dbReference type="ARBA" id="ARBA00035643"/>
    </source>
</evidence>
<accession>M1XPN3</accession>
<dbReference type="InterPro" id="IPR054796">
    <property type="entry name" value="Gas_vesic_GvpL"/>
</dbReference>
<gene>
    <name evidence="5" type="primary">gvpL</name>
    <name evidence="5" type="ordered locus">Nmlp_1767</name>
</gene>
<dbReference type="AlphaFoldDB" id="M1XPN3"/>
<evidence type="ECO:0000256" key="4">
    <source>
        <dbReference type="SAM" id="MobiDB-lite"/>
    </source>
</evidence>
<comment type="subcellular location">
    <subcellularLocation>
        <location evidence="2">Gas vesicle</location>
    </subcellularLocation>
</comment>
<keyword evidence="6" id="KW-1185">Reference proteome</keyword>
<dbReference type="GO" id="GO:0031411">
    <property type="term" value="C:gas vesicle"/>
    <property type="evidence" value="ECO:0007669"/>
    <property type="project" value="UniProtKB-SubCell"/>
</dbReference>
<dbReference type="InterPro" id="IPR009430">
    <property type="entry name" value="GvpL/GvpF"/>
</dbReference>
<comment type="similarity">
    <text evidence="3">Belongs to the gas vesicle GvpF/GvpL family.</text>
</comment>
<reference evidence="5 6" key="1">
    <citation type="journal article" date="2013" name="Genome Announc.">
        <title>Genome of the haloarchaeon Natronomonas moolapensis, a neutrophilic member of a previously haloalkaliphilic genus.</title>
        <authorList>
            <person name="Dyall-Smith M.L."/>
            <person name="Pfeiffer F."/>
            <person name="Oberwinkler T."/>
            <person name="Klee K."/>
            <person name="Rampp M."/>
            <person name="Palm P."/>
            <person name="Gross K."/>
            <person name="Schuster S.C."/>
            <person name="Oesterhelt D."/>
        </authorList>
    </citation>
    <scope>NUCLEOTIDE SEQUENCE [LARGE SCALE GENOMIC DNA]</scope>
    <source>
        <strain evidence="6">DSM 18674 / JCM 14361 / 8.8.11</strain>
    </source>
</reference>
<dbReference type="PANTHER" id="PTHR36852">
    <property type="entry name" value="PROTEIN GVPL 2"/>
    <property type="match status" value="1"/>
</dbReference>
<protein>
    <submittedName>
        <fullName evidence="5">Gas-vesicle-associated protein GvpL</fullName>
    </submittedName>
</protein>
<dbReference type="Pfam" id="PF06386">
    <property type="entry name" value="GvpL_GvpF"/>
    <property type="match status" value="1"/>
</dbReference>
<dbReference type="HOGENOM" id="CLU_065736_1_0_2"/>
<evidence type="ECO:0000313" key="6">
    <source>
        <dbReference type="Proteomes" id="UP000011867"/>
    </source>
</evidence>
<dbReference type="Proteomes" id="UP000011867">
    <property type="component" value="Chromosome"/>
</dbReference>
<dbReference type="PANTHER" id="PTHR36852:SF1">
    <property type="entry name" value="PROTEIN GVPL 2"/>
    <property type="match status" value="1"/>
</dbReference>
<dbReference type="eggNOG" id="arCOG03090">
    <property type="taxonomic scope" value="Archaea"/>
</dbReference>
<dbReference type="STRING" id="268739.Nmlp_1767"/>
<organism evidence="5 6">
    <name type="scientific">Natronomonas moolapensis (strain DSM 18674 / CECT 7526 / JCM 14361 / 8.8.11)</name>
    <dbReference type="NCBI Taxonomy" id="268739"/>
    <lineage>
        <taxon>Archaea</taxon>
        <taxon>Methanobacteriati</taxon>
        <taxon>Methanobacteriota</taxon>
        <taxon>Stenosarchaea group</taxon>
        <taxon>Halobacteria</taxon>
        <taxon>Halobacteriales</taxon>
        <taxon>Natronomonadaceae</taxon>
        <taxon>Natronomonas</taxon>
    </lineage>
</organism>
<feature type="compositionally biased region" description="Polar residues" evidence="4">
    <location>
        <begin position="7"/>
        <end position="20"/>
    </location>
</feature>
<proteinExistence type="inferred from homology"/>
<dbReference type="NCBIfam" id="NF045778">
    <property type="entry name" value="gas_vesic_GvpL"/>
    <property type="match status" value="1"/>
</dbReference>
<dbReference type="KEGG" id="nmo:Nmlp_1767"/>
<sequence>MTEHSTDSSTGQPVSPTGEKNTIDGRYMYCLVDPTASGGAEITVCGVGDAPVYLIRERDVSAVVHDCERTYEAETPDLGLVKQRVLRHQRVVDAASEAFGTPLPMRFNTVFDEGNTGVAGWIQDQYDRIRGGLRSFAGMREYRVSLFWESESFEERIKLQDETLRGTLQRQQQAGSGKAFLIEKQYDKRLRELKNERREELTAALKQAVKPTARELQEQEPTTPLSEPPDSADGGVVARVAILANKTDEAELGDRLDKFVERDGASVRFTGPWPPYTFVPDFG</sequence>
<evidence type="ECO:0000313" key="5">
    <source>
        <dbReference type="EMBL" id="CCQ35956.1"/>
    </source>
</evidence>
<dbReference type="EMBL" id="HF582854">
    <property type="protein sequence ID" value="CCQ35956.1"/>
    <property type="molecule type" value="Genomic_DNA"/>
</dbReference>